<keyword evidence="2 5" id="KW-0812">Transmembrane</keyword>
<name>A0A2T3N1Q8_9GAMM</name>
<feature type="transmembrane region" description="Helical" evidence="5">
    <location>
        <begin position="248"/>
        <end position="275"/>
    </location>
</feature>
<evidence type="ECO:0000256" key="5">
    <source>
        <dbReference type="SAM" id="Phobius"/>
    </source>
</evidence>
<dbReference type="GO" id="GO:0016020">
    <property type="term" value="C:membrane"/>
    <property type="evidence" value="ECO:0007669"/>
    <property type="project" value="UniProtKB-SubCell"/>
</dbReference>
<feature type="transmembrane region" description="Helical" evidence="5">
    <location>
        <begin position="101"/>
        <end position="126"/>
    </location>
</feature>
<feature type="transmembrane region" description="Helical" evidence="5">
    <location>
        <begin position="209"/>
        <end position="227"/>
    </location>
</feature>
<proteinExistence type="predicted"/>
<sequence>MSEQSNSSDFGSKEFMHQRQLKKGVAGWMLLATLGVSYVISGDYAGWNFGIATAGWGGMLIAACLMGLMYLTLVLSLAEMSAAIPTAGGGYSFARRVMGPVGGYATGLAVLLEYAIAPAAIVIFIGQYTNALFGWDGPTVYAAFYLVFVGIHLIGAGEALRIMMVITALAVIAIIVTALGLIPHFEVSNLFDIAANPDVAGATTFLPQGWYGVWAALPFGMWLFLAVEGVPLAAEEAKDPKTDMPRGIIAAMIFLLISAAMVMLLVPGAAGASATGEYGAPLVDALRKVYGQDSMLANFVNVVGLAGLIASFFSIIYGYSRLVFALSRAGYLPDFMSLTGKRKVPTWALVIPGIFGFIASLTGEGDMMIMMAVFGATISYALQAYSHILLRRREPDLERPYKTPGGTVTAGIALVLSIIALSSCFAYDARAALWAAGLYALGMAYYFVFKHKEVSKHTAEEEFAAILEAEAELDG</sequence>
<feature type="transmembrane region" description="Helical" evidence="5">
    <location>
        <begin position="406"/>
        <end position="425"/>
    </location>
</feature>
<organism evidence="7 8">
    <name type="scientific">Photobacterium lipolyticum</name>
    <dbReference type="NCBI Taxonomy" id="266810"/>
    <lineage>
        <taxon>Bacteria</taxon>
        <taxon>Pseudomonadati</taxon>
        <taxon>Pseudomonadota</taxon>
        <taxon>Gammaproteobacteria</taxon>
        <taxon>Vibrionales</taxon>
        <taxon>Vibrionaceae</taxon>
        <taxon>Photobacterium</taxon>
    </lineage>
</organism>
<dbReference type="Proteomes" id="UP000240904">
    <property type="component" value="Unassembled WGS sequence"/>
</dbReference>
<keyword evidence="3 5" id="KW-1133">Transmembrane helix</keyword>
<feature type="transmembrane region" description="Helical" evidence="5">
    <location>
        <begin position="21"/>
        <end position="40"/>
    </location>
</feature>
<dbReference type="PANTHER" id="PTHR42770">
    <property type="entry name" value="AMINO ACID TRANSPORTER-RELATED"/>
    <property type="match status" value="1"/>
</dbReference>
<comment type="caution">
    <text evidence="7">The sequence shown here is derived from an EMBL/GenBank/DDBJ whole genome shotgun (WGS) entry which is preliminary data.</text>
</comment>
<evidence type="ECO:0000313" key="8">
    <source>
        <dbReference type="Proteomes" id="UP000240904"/>
    </source>
</evidence>
<dbReference type="Pfam" id="PF00324">
    <property type="entry name" value="AA_permease"/>
    <property type="match status" value="1"/>
</dbReference>
<accession>A0A2T3N1Q8</accession>
<gene>
    <name evidence="7" type="primary">eat</name>
    <name evidence="7" type="ORF">C9I89_06330</name>
</gene>
<feature type="transmembrane region" description="Helical" evidence="5">
    <location>
        <begin position="162"/>
        <end position="182"/>
    </location>
</feature>
<dbReference type="OrthoDB" id="9762947at2"/>
<dbReference type="EMBL" id="PYMC01000003">
    <property type="protein sequence ID" value="PSW06124.1"/>
    <property type="molecule type" value="Genomic_DNA"/>
</dbReference>
<protein>
    <submittedName>
        <fullName evidence="7">Ethanolamine permease</fullName>
    </submittedName>
</protein>
<keyword evidence="8" id="KW-1185">Reference proteome</keyword>
<dbReference type="InterPro" id="IPR004841">
    <property type="entry name" value="AA-permease/SLC12A_dom"/>
</dbReference>
<dbReference type="AlphaFoldDB" id="A0A2T3N1Q8"/>
<evidence type="ECO:0000259" key="6">
    <source>
        <dbReference type="Pfam" id="PF00324"/>
    </source>
</evidence>
<feature type="transmembrane region" description="Helical" evidence="5">
    <location>
        <begin position="295"/>
        <end position="319"/>
    </location>
</feature>
<dbReference type="GO" id="GO:0055085">
    <property type="term" value="P:transmembrane transport"/>
    <property type="evidence" value="ECO:0007669"/>
    <property type="project" value="InterPro"/>
</dbReference>
<feature type="transmembrane region" description="Helical" evidence="5">
    <location>
        <begin position="60"/>
        <end position="80"/>
    </location>
</feature>
<evidence type="ECO:0000313" key="7">
    <source>
        <dbReference type="EMBL" id="PSW06124.1"/>
    </source>
</evidence>
<dbReference type="NCBIfam" id="TIGR00908">
    <property type="entry name" value="2A0305"/>
    <property type="match status" value="1"/>
</dbReference>
<comment type="subcellular location">
    <subcellularLocation>
        <location evidence="1">Membrane</location>
        <topology evidence="1">Multi-pass membrane protein</topology>
    </subcellularLocation>
</comment>
<evidence type="ECO:0000256" key="3">
    <source>
        <dbReference type="ARBA" id="ARBA00022989"/>
    </source>
</evidence>
<dbReference type="RefSeq" id="WP_107282504.1">
    <property type="nucleotide sequence ID" value="NZ_PYMC01000003.1"/>
</dbReference>
<reference evidence="7 8" key="1">
    <citation type="submission" date="2018-03" db="EMBL/GenBank/DDBJ databases">
        <title>Whole genome sequencing of Histamine producing bacteria.</title>
        <authorList>
            <person name="Butler K."/>
        </authorList>
    </citation>
    <scope>NUCLEOTIDE SEQUENCE [LARGE SCALE GENOMIC DNA]</scope>
    <source>
        <strain evidence="7 8">DSM 16190</strain>
    </source>
</reference>
<dbReference type="InterPro" id="IPR004757">
    <property type="entry name" value="EtNH_permease"/>
</dbReference>
<dbReference type="PANTHER" id="PTHR42770:SF7">
    <property type="entry name" value="MEMBRANE PROTEIN"/>
    <property type="match status" value="1"/>
</dbReference>
<dbReference type="PIRSF" id="PIRSF006060">
    <property type="entry name" value="AA_transporter"/>
    <property type="match status" value="1"/>
</dbReference>
<evidence type="ECO:0000256" key="4">
    <source>
        <dbReference type="ARBA" id="ARBA00023136"/>
    </source>
</evidence>
<keyword evidence="4 5" id="KW-0472">Membrane</keyword>
<dbReference type="Gene3D" id="1.20.1740.10">
    <property type="entry name" value="Amino acid/polyamine transporter I"/>
    <property type="match status" value="1"/>
</dbReference>
<feature type="transmembrane region" description="Helical" evidence="5">
    <location>
        <begin position="431"/>
        <end position="449"/>
    </location>
</feature>
<evidence type="ECO:0000256" key="2">
    <source>
        <dbReference type="ARBA" id="ARBA00022692"/>
    </source>
</evidence>
<evidence type="ECO:0000256" key="1">
    <source>
        <dbReference type="ARBA" id="ARBA00004141"/>
    </source>
</evidence>
<feature type="transmembrane region" description="Helical" evidence="5">
    <location>
        <begin position="344"/>
        <end position="361"/>
    </location>
</feature>
<feature type="domain" description="Amino acid permease/ SLC12A" evidence="6">
    <location>
        <begin position="42"/>
        <end position="428"/>
    </location>
</feature>
<feature type="transmembrane region" description="Helical" evidence="5">
    <location>
        <begin position="138"/>
        <end position="155"/>
    </location>
</feature>
<feature type="transmembrane region" description="Helical" evidence="5">
    <location>
        <begin position="367"/>
        <end position="385"/>
    </location>
</feature>
<dbReference type="InterPro" id="IPR050367">
    <property type="entry name" value="APC_superfamily"/>
</dbReference>